<dbReference type="Pfam" id="PF25056">
    <property type="entry name" value="DUF7793"/>
    <property type="match status" value="1"/>
</dbReference>
<comment type="caution">
    <text evidence="2">The sequence shown here is derived from an EMBL/GenBank/DDBJ whole genome shotgun (WGS) entry which is preliminary data.</text>
</comment>
<dbReference type="Gene3D" id="3.40.970.30">
    <property type="entry name" value="yp_829618.1 like domains"/>
    <property type="match status" value="1"/>
</dbReference>
<keyword evidence="3" id="KW-1185">Reference proteome</keyword>
<evidence type="ECO:0000313" key="2">
    <source>
        <dbReference type="EMBL" id="TCN59631.1"/>
    </source>
</evidence>
<feature type="domain" description="DUF7793" evidence="1">
    <location>
        <begin position="43"/>
        <end position="153"/>
    </location>
</feature>
<protein>
    <recommendedName>
        <fullName evidence="1">DUF7793 domain-containing protein</fullName>
    </recommendedName>
</protein>
<name>A0ABY2B225_9FLAO</name>
<evidence type="ECO:0000259" key="1">
    <source>
        <dbReference type="Pfam" id="PF25056"/>
    </source>
</evidence>
<dbReference type="Proteomes" id="UP000295270">
    <property type="component" value="Unassembled WGS sequence"/>
</dbReference>
<dbReference type="InterPro" id="IPR056695">
    <property type="entry name" value="DUF7793"/>
</dbReference>
<dbReference type="RefSeq" id="WP_127337590.1">
    <property type="nucleotide sequence ID" value="NZ_QWDN01000002.1"/>
</dbReference>
<gene>
    <name evidence="2" type="ORF">EV142_102249</name>
</gene>
<reference evidence="2 3" key="1">
    <citation type="journal article" date="2015" name="Stand. Genomic Sci.">
        <title>Genomic Encyclopedia of Bacterial and Archaeal Type Strains, Phase III: the genomes of soil and plant-associated and newly described type strains.</title>
        <authorList>
            <person name="Whitman W.B."/>
            <person name="Woyke T."/>
            <person name="Klenk H.P."/>
            <person name="Zhou Y."/>
            <person name="Lilburn T.G."/>
            <person name="Beck B.J."/>
            <person name="De Vos P."/>
            <person name="Vandamme P."/>
            <person name="Eisen J.A."/>
            <person name="Garrity G."/>
            <person name="Hugenholtz P."/>
            <person name="Kyrpides N.C."/>
        </authorList>
    </citation>
    <scope>NUCLEOTIDE SEQUENCE [LARGE SCALE GENOMIC DNA]</scope>
    <source>
        <strain evidence="2 3">P5626</strain>
    </source>
</reference>
<dbReference type="EMBL" id="SLWA01000002">
    <property type="protein sequence ID" value="TCN59631.1"/>
    <property type="molecule type" value="Genomic_DNA"/>
</dbReference>
<evidence type="ECO:0000313" key="3">
    <source>
        <dbReference type="Proteomes" id="UP000295270"/>
    </source>
</evidence>
<proteinExistence type="predicted"/>
<organism evidence="2 3">
    <name type="scientific">Flavobacterium circumlabens</name>
    <dbReference type="NCBI Taxonomy" id="2133765"/>
    <lineage>
        <taxon>Bacteria</taxon>
        <taxon>Pseudomonadati</taxon>
        <taxon>Bacteroidota</taxon>
        <taxon>Flavobacteriia</taxon>
        <taxon>Flavobacteriales</taxon>
        <taxon>Flavobacteriaceae</taxon>
        <taxon>Flavobacterium</taxon>
    </lineage>
</organism>
<accession>A0ABY2B225</accession>
<sequence>MIVNDLTLPFFCKCSSFNSSYFATWNRIFKCMIFYENELFILSISNSIISLEFKSKTVINLSAAQNIVATRLQLQAKKVYPLFLDMRGVTDSDKAGRDYLAQYGFMLTKAVVIVVNPGVSSVITSFYLKRYTAEVPVKVFTEKLKAMEFLNTFI</sequence>